<name>A0A292PTP9_9PEZI</name>
<dbReference type="EMBL" id="LN891068">
    <property type="protein sequence ID" value="CUS09853.1"/>
    <property type="molecule type" value="Genomic_DNA"/>
</dbReference>
<dbReference type="Proteomes" id="UP001412239">
    <property type="component" value="Unassembled WGS sequence"/>
</dbReference>
<feature type="compositionally biased region" description="Low complexity" evidence="1">
    <location>
        <begin position="433"/>
        <end position="455"/>
    </location>
</feature>
<gene>
    <name evidence="2" type="ORF">GSTUAT00006078001</name>
</gene>
<evidence type="ECO:0000313" key="2">
    <source>
        <dbReference type="EMBL" id="CUS09853.1"/>
    </source>
</evidence>
<evidence type="ECO:0000313" key="3">
    <source>
        <dbReference type="Proteomes" id="UP001412239"/>
    </source>
</evidence>
<sequence>MWDTIRAKPIKYLFSSAKYGRWGSDNQNTLAPVYPEVLSLRKTSSTALSIPTRKPVFTHSELLESIKEGISGSNLPPDPAGRNKENHPLYRAEFSPRVPTLFYLSEDSRLDDATTRDSVLSQLAIRLSDSYNDYISNCRSEYEVGYPDEVVTPKQSRSFEVVQSCEARTPPRQDPSLLTVWEAKANIPAQSQTISCLIGPRDTSGSYGLRRGMGSSNPRSGLRQRALYLNEKAQIRRLMDKNEWLSMISGTKTPPRHHGRQASIFGLPDSRFQVTANQQAPSSPSIPVQALQENPDQAPHIQQAQVFAPSIRVESPVTMAQILALKREMVIAMCGFPNPPLTSSSPPHPNTPPPSTKPPLPSPPTPGPARVPQTSNTPPTFKIPRKPLPPSALQNLSRSISALEAIQPPTKEDFKSSEQSMTKLEPTLTPLPRSKSTLSMSSIRSSISGSMLMGS</sequence>
<dbReference type="AlphaFoldDB" id="A0A292PTP9"/>
<accession>A0A292PTP9</accession>
<keyword evidence="3" id="KW-1185">Reference proteome</keyword>
<feature type="compositionally biased region" description="Pro residues" evidence="1">
    <location>
        <begin position="346"/>
        <end position="369"/>
    </location>
</feature>
<feature type="region of interest" description="Disordered" evidence="1">
    <location>
        <begin position="341"/>
        <end position="455"/>
    </location>
</feature>
<organism evidence="2 3">
    <name type="scientific">Tuber aestivum</name>
    <name type="common">summer truffle</name>
    <dbReference type="NCBI Taxonomy" id="59557"/>
    <lineage>
        <taxon>Eukaryota</taxon>
        <taxon>Fungi</taxon>
        <taxon>Dikarya</taxon>
        <taxon>Ascomycota</taxon>
        <taxon>Pezizomycotina</taxon>
        <taxon>Pezizomycetes</taxon>
        <taxon>Pezizales</taxon>
        <taxon>Tuberaceae</taxon>
        <taxon>Tuber</taxon>
    </lineage>
</organism>
<proteinExistence type="predicted"/>
<reference evidence="2" key="1">
    <citation type="submission" date="2015-10" db="EMBL/GenBank/DDBJ databases">
        <authorList>
            <person name="Regsiter A."/>
            <person name="william w."/>
        </authorList>
    </citation>
    <scope>NUCLEOTIDE SEQUENCE</scope>
    <source>
        <strain evidence="2">Montdore</strain>
    </source>
</reference>
<evidence type="ECO:0000256" key="1">
    <source>
        <dbReference type="SAM" id="MobiDB-lite"/>
    </source>
</evidence>
<protein>
    <submittedName>
        <fullName evidence="2">Uncharacterized protein</fullName>
    </submittedName>
</protein>